<dbReference type="PIRSF" id="PIRSF026326">
    <property type="entry name" value="InaA"/>
    <property type="match status" value="1"/>
</dbReference>
<organism evidence="1 2">
    <name type="scientific">Sinobacterium norvegicum</name>
    <dbReference type="NCBI Taxonomy" id="1641715"/>
    <lineage>
        <taxon>Bacteria</taxon>
        <taxon>Pseudomonadati</taxon>
        <taxon>Pseudomonadota</taxon>
        <taxon>Gammaproteobacteria</taxon>
        <taxon>Cellvibrionales</taxon>
        <taxon>Spongiibacteraceae</taxon>
        <taxon>Sinobacterium</taxon>
    </lineage>
</organism>
<evidence type="ECO:0008006" key="3">
    <source>
        <dbReference type="Google" id="ProtNLM"/>
    </source>
</evidence>
<protein>
    <recommendedName>
        <fullName evidence="3">Lipopolysaccharide kinase</fullName>
    </recommendedName>
</protein>
<dbReference type="InterPro" id="IPR011009">
    <property type="entry name" value="Kinase-like_dom_sf"/>
</dbReference>
<accession>A0ABN8EK88</accession>
<comment type="caution">
    <text evidence="1">The sequence shown here is derived from an EMBL/GenBank/DDBJ whole genome shotgun (WGS) entry which is preliminary data.</text>
</comment>
<dbReference type="Pfam" id="PF06293">
    <property type="entry name" value="Kdo"/>
    <property type="match status" value="1"/>
</dbReference>
<keyword evidence="2" id="KW-1185">Reference proteome</keyword>
<dbReference type="RefSeq" id="WP_237445525.1">
    <property type="nucleotide sequence ID" value="NZ_CAKLPX010000004.1"/>
</dbReference>
<dbReference type="EMBL" id="CAKLPX010000004">
    <property type="protein sequence ID" value="CAH0992838.1"/>
    <property type="molecule type" value="Genomic_DNA"/>
</dbReference>
<dbReference type="Proteomes" id="UP000838100">
    <property type="component" value="Unassembled WGS sequence"/>
</dbReference>
<proteinExistence type="predicted"/>
<evidence type="ECO:0000313" key="1">
    <source>
        <dbReference type="EMBL" id="CAH0992838.1"/>
    </source>
</evidence>
<name>A0ABN8EK88_9GAMM</name>
<gene>
    <name evidence="1" type="ORF">SIN8267_02975</name>
</gene>
<reference evidence="1" key="1">
    <citation type="submission" date="2021-12" db="EMBL/GenBank/DDBJ databases">
        <authorList>
            <person name="Rodrigo-Torres L."/>
            <person name="Arahal R. D."/>
            <person name="Lucena T."/>
        </authorList>
    </citation>
    <scope>NUCLEOTIDE SEQUENCE</scope>
    <source>
        <strain evidence="1">CECT 8267</strain>
    </source>
</reference>
<dbReference type="SUPFAM" id="SSF56112">
    <property type="entry name" value="Protein kinase-like (PK-like)"/>
    <property type="match status" value="1"/>
</dbReference>
<dbReference type="InterPro" id="IPR027023">
    <property type="entry name" value="Put_LipoPS_kinase_InaA"/>
</dbReference>
<sequence>MDSVDKNQQLFYRTGLKDITDWLALGLQLVDEPNFGHGGYSEVGSMRLDGKLFYVKRQHNYHMRTLRHPLTGEPSFRREHYNIQRLYEKGIKTLDVAYYQEVKTSRGWKAVLVTEALEQYTSLDKIQELDYDDDSFIQLVRELGSKVAQLHATGLRHPCLYPKHIFFTDGNIRFIDLETVRPHFSLRHFWQRDLEVLFRRSSERFKSYRKEFLLSYCHGDLKAVNKLEVSITKRKK</sequence>
<evidence type="ECO:0000313" key="2">
    <source>
        <dbReference type="Proteomes" id="UP000838100"/>
    </source>
</evidence>